<keyword evidence="2" id="KW-0378">Hydrolase</keyword>
<accession>A0A3D8S5W1</accession>
<keyword evidence="4" id="KW-0539">Nucleus</keyword>
<dbReference type="PANTHER" id="PTHR13522">
    <property type="entry name" value="U6 SNRNA PHOSPHODIESTERASE 1"/>
    <property type="match status" value="1"/>
</dbReference>
<dbReference type="Pfam" id="PF09749">
    <property type="entry name" value="HVSL"/>
    <property type="match status" value="1"/>
</dbReference>
<evidence type="ECO:0000256" key="1">
    <source>
        <dbReference type="ARBA" id="ARBA00022722"/>
    </source>
</evidence>
<dbReference type="STRING" id="1810919.A0A3D8S5W1"/>
<keyword evidence="9" id="KW-1185">Reference proteome</keyword>
<dbReference type="GeneID" id="38115620"/>
<evidence type="ECO:0000256" key="2">
    <source>
        <dbReference type="ARBA" id="ARBA00022801"/>
    </source>
</evidence>
<dbReference type="PANTHER" id="PTHR13522:SF3">
    <property type="entry name" value="U6 SNRNA PHOSPHODIESTERASE 1"/>
    <property type="match status" value="1"/>
</dbReference>
<dbReference type="InterPro" id="IPR027521">
    <property type="entry name" value="Usb1"/>
</dbReference>
<evidence type="ECO:0000256" key="5">
    <source>
        <dbReference type="ARBA" id="ARBA00029543"/>
    </source>
</evidence>
<dbReference type="GO" id="GO:0016829">
    <property type="term" value="F:lyase activity"/>
    <property type="evidence" value="ECO:0007669"/>
    <property type="project" value="UniProtKB-KW"/>
</dbReference>
<evidence type="ECO:0000256" key="6">
    <source>
        <dbReference type="ARBA" id="ARBA00030030"/>
    </source>
</evidence>
<name>A0A3D8S5W1_9EURO</name>
<dbReference type="EMBL" id="PVWQ01000005">
    <property type="protein sequence ID" value="RDW81693.1"/>
    <property type="molecule type" value="Genomic_DNA"/>
</dbReference>
<dbReference type="OrthoDB" id="49151at2759"/>
<dbReference type="Proteomes" id="UP000256690">
    <property type="component" value="Unassembled WGS sequence"/>
</dbReference>
<evidence type="ECO:0000313" key="9">
    <source>
        <dbReference type="Proteomes" id="UP000256690"/>
    </source>
</evidence>
<keyword evidence="3" id="KW-0456">Lyase</keyword>
<feature type="region of interest" description="Disordered" evidence="7">
    <location>
        <begin position="1"/>
        <end position="37"/>
    </location>
</feature>
<dbReference type="Gene3D" id="3.90.1140.10">
    <property type="entry name" value="Cyclic phosphodiesterase"/>
    <property type="match status" value="1"/>
</dbReference>
<evidence type="ECO:0000256" key="3">
    <source>
        <dbReference type="ARBA" id="ARBA00023239"/>
    </source>
</evidence>
<dbReference type="AlphaFoldDB" id="A0A3D8S5W1"/>
<comment type="caution">
    <text evidence="8">The sequence shown here is derived from an EMBL/GenBank/DDBJ whole genome shotgun (WGS) entry which is preliminary data.</text>
</comment>
<dbReference type="GO" id="GO:0005634">
    <property type="term" value="C:nucleus"/>
    <property type="evidence" value="ECO:0007669"/>
    <property type="project" value="TreeGrafter"/>
</dbReference>
<organism evidence="8 9">
    <name type="scientific">Aspergillus mulundensis</name>
    <dbReference type="NCBI Taxonomy" id="1810919"/>
    <lineage>
        <taxon>Eukaryota</taxon>
        <taxon>Fungi</taxon>
        <taxon>Dikarya</taxon>
        <taxon>Ascomycota</taxon>
        <taxon>Pezizomycotina</taxon>
        <taxon>Eurotiomycetes</taxon>
        <taxon>Eurotiomycetidae</taxon>
        <taxon>Eurotiales</taxon>
        <taxon>Aspergillaceae</taxon>
        <taxon>Aspergillus</taxon>
        <taxon>Aspergillus subgen. Nidulantes</taxon>
    </lineage>
</organism>
<keyword evidence="1" id="KW-0540">Nuclease</keyword>
<sequence>MALVQYSDSESDSEKEAPPRKLNKPSQEAPGRNPASLLPPLPASFHDLYASSVKVSVRDDPSLHGGRKRAIPHIEGNWPTHIYLEFYSLRSAGYPSKDELEVLGNVIIEAKHVLQGEQAKLHSFLHSDLGARLPLHISLSRPVVLRTDERQLFMDTFEAALKDSDILPFVPSLGPYDAN</sequence>
<dbReference type="GO" id="GO:0034477">
    <property type="term" value="P:U6 snRNA 3'-end processing"/>
    <property type="evidence" value="ECO:0007669"/>
    <property type="project" value="InterPro"/>
</dbReference>
<evidence type="ECO:0000256" key="4">
    <source>
        <dbReference type="ARBA" id="ARBA00023242"/>
    </source>
</evidence>
<protein>
    <recommendedName>
        <fullName evidence="5">U6 snRNA phosphodiesterase 1</fullName>
    </recommendedName>
    <alternativeName>
        <fullName evidence="6">3'-5' RNA exonuclease USB1</fullName>
    </alternativeName>
</protein>
<proteinExistence type="predicted"/>
<dbReference type="GO" id="GO:0000175">
    <property type="term" value="F:3'-5'-RNA exonuclease activity"/>
    <property type="evidence" value="ECO:0007669"/>
    <property type="project" value="TreeGrafter"/>
</dbReference>
<gene>
    <name evidence="8" type="ORF">DSM5745_05250</name>
</gene>
<reference evidence="8 9" key="1">
    <citation type="journal article" date="2018" name="IMA Fungus">
        <title>IMA Genome-F 9: Draft genome sequence of Annulohypoxylon stygium, Aspergillus mulundensis, Berkeleyomyces basicola (syn. Thielaviopsis basicola), Ceratocystis smalleyi, two Cercospora beticola strains, Coleophoma cylindrospora, Fusarium fracticaudum, Phialophora cf. hyalina, and Morchella septimelata.</title>
        <authorList>
            <person name="Wingfield B.D."/>
            <person name="Bills G.F."/>
            <person name="Dong Y."/>
            <person name="Huang W."/>
            <person name="Nel W.J."/>
            <person name="Swalarsk-Parry B.S."/>
            <person name="Vaghefi N."/>
            <person name="Wilken P.M."/>
            <person name="An Z."/>
            <person name="de Beer Z.W."/>
            <person name="De Vos L."/>
            <person name="Chen L."/>
            <person name="Duong T.A."/>
            <person name="Gao Y."/>
            <person name="Hammerbacher A."/>
            <person name="Kikkert J.R."/>
            <person name="Li Y."/>
            <person name="Li H."/>
            <person name="Li K."/>
            <person name="Li Q."/>
            <person name="Liu X."/>
            <person name="Ma X."/>
            <person name="Naidoo K."/>
            <person name="Pethybridge S.J."/>
            <person name="Sun J."/>
            <person name="Steenkamp E.T."/>
            <person name="van der Nest M.A."/>
            <person name="van Wyk S."/>
            <person name="Wingfield M.J."/>
            <person name="Xiong C."/>
            <person name="Yue Q."/>
            <person name="Zhang X."/>
        </authorList>
    </citation>
    <scope>NUCLEOTIDE SEQUENCE [LARGE SCALE GENOMIC DNA]</scope>
    <source>
        <strain evidence="8 9">DSM 5745</strain>
    </source>
</reference>
<evidence type="ECO:0000256" key="7">
    <source>
        <dbReference type="SAM" id="MobiDB-lite"/>
    </source>
</evidence>
<evidence type="ECO:0000313" key="8">
    <source>
        <dbReference type="EMBL" id="RDW81693.1"/>
    </source>
</evidence>
<dbReference type="RefSeq" id="XP_026604746.1">
    <property type="nucleotide sequence ID" value="XM_026747266.1"/>
</dbReference>